<keyword evidence="4 5" id="KW-0472">Membrane</keyword>
<gene>
    <name evidence="6" type="ORF">PCL_08817</name>
</gene>
<protein>
    <submittedName>
        <fullName evidence="6">Uncharacterized protein</fullName>
    </submittedName>
</protein>
<evidence type="ECO:0000256" key="2">
    <source>
        <dbReference type="ARBA" id="ARBA00022692"/>
    </source>
</evidence>
<evidence type="ECO:0000313" key="6">
    <source>
        <dbReference type="EMBL" id="PWI73541.1"/>
    </source>
</evidence>
<feature type="transmembrane region" description="Helical" evidence="5">
    <location>
        <begin position="58"/>
        <end position="78"/>
    </location>
</feature>
<dbReference type="InterPro" id="IPR050475">
    <property type="entry name" value="Prenyltransferase_related"/>
</dbReference>
<comment type="caution">
    <text evidence="6">The sequence shown here is derived from an EMBL/GenBank/DDBJ whole genome shotgun (WGS) entry which is preliminary data.</text>
</comment>
<evidence type="ECO:0000256" key="1">
    <source>
        <dbReference type="ARBA" id="ARBA00004141"/>
    </source>
</evidence>
<feature type="transmembrane region" description="Helical" evidence="5">
    <location>
        <begin position="244"/>
        <end position="260"/>
    </location>
</feature>
<proteinExistence type="predicted"/>
<comment type="subcellular location">
    <subcellularLocation>
        <location evidence="1">Membrane</location>
        <topology evidence="1">Multi-pass membrane protein</topology>
    </subcellularLocation>
</comment>
<sequence length="313" mass="34512">MTEANGMALIQRAFDEVELFVLFSWRDWFAAIVPSFLFAAGPILTLPPDVAIRRCLLMLSWSILYIYAFTLLNQVLGLEEDRVNKPDRPIPSGRVSMRGAQTRCVVVWVLFLSTSLLERTIWCENLIHAVFSAFLSCTRPGGHWIGKNVVGMSVMGGAMLSTSRKIMGDGTLAAGTWEDIISLSVWAGLCTHVQDFRDQAGDRRVGRSTLPLAFGDVAARCILVFVCLPAALVVVCTNGPGQNAPWIVAVMHGLVGYRLLRHRDRDADERTYTILLHTFCALTALSSARCAGPSSPVFPLEARMLGWWKARVG</sequence>
<dbReference type="Gene3D" id="1.10.357.140">
    <property type="entry name" value="UbiA prenyltransferase"/>
    <property type="match status" value="1"/>
</dbReference>
<dbReference type="PANTHER" id="PTHR42723:SF1">
    <property type="entry name" value="CHLOROPHYLL SYNTHASE, CHLOROPLASTIC"/>
    <property type="match status" value="1"/>
</dbReference>
<keyword evidence="3 5" id="KW-1133">Transmembrane helix</keyword>
<evidence type="ECO:0000313" key="7">
    <source>
        <dbReference type="Proteomes" id="UP000245956"/>
    </source>
</evidence>
<dbReference type="AlphaFoldDB" id="A0A2U3EGB0"/>
<keyword evidence="2 5" id="KW-0812">Transmembrane</keyword>
<accession>A0A2U3EGB0</accession>
<dbReference type="Proteomes" id="UP000245956">
    <property type="component" value="Unassembled WGS sequence"/>
</dbReference>
<dbReference type="InterPro" id="IPR000537">
    <property type="entry name" value="UbiA_prenyltransferase"/>
</dbReference>
<feature type="transmembrane region" description="Helical" evidence="5">
    <location>
        <begin position="212"/>
        <end position="232"/>
    </location>
</feature>
<evidence type="ECO:0000256" key="5">
    <source>
        <dbReference type="SAM" id="Phobius"/>
    </source>
</evidence>
<dbReference type="PANTHER" id="PTHR42723">
    <property type="entry name" value="CHLOROPHYLL SYNTHASE"/>
    <property type="match status" value="1"/>
</dbReference>
<dbReference type="InterPro" id="IPR044878">
    <property type="entry name" value="UbiA_sf"/>
</dbReference>
<reference evidence="6 7" key="1">
    <citation type="journal article" date="2016" name="Front. Microbiol.">
        <title>Genome and transcriptome sequences reveal the specific parasitism of the nematophagous Purpureocillium lilacinum 36-1.</title>
        <authorList>
            <person name="Xie J."/>
            <person name="Li S."/>
            <person name="Mo C."/>
            <person name="Xiao X."/>
            <person name="Peng D."/>
            <person name="Wang G."/>
            <person name="Xiao Y."/>
        </authorList>
    </citation>
    <scope>NUCLEOTIDE SEQUENCE [LARGE SCALE GENOMIC DNA]</scope>
    <source>
        <strain evidence="6 7">36-1</strain>
    </source>
</reference>
<dbReference type="GO" id="GO:0016020">
    <property type="term" value="C:membrane"/>
    <property type="evidence" value="ECO:0007669"/>
    <property type="project" value="UniProtKB-SubCell"/>
</dbReference>
<dbReference type="EMBL" id="LCWV01000004">
    <property type="protein sequence ID" value="PWI73541.1"/>
    <property type="molecule type" value="Genomic_DNA"/>
</dbReference>
<feature type="transmembrane region" description="Helical" evidence="5">
    <location>
        <begin position="28"/>
        <end position="46"/>
    </location>
</feature>
<dbReference type="Pfam" id="PF01040">
    <property type="entry name" value="UbiA"/>
    <property type="match status" value="1"/>
</dbReference>
<dbReference type="GO" id="GO:0016765">
    <property type="term" value="F:transferase activity, transferring alkyl or aryl (other than methyl) groups"/>
    <property type="evidence" value="ECO:0007669"/>
    <property type="project" value="InterPro"/>
</dbReference>
<organism evidence="6 7">
    <name type="scientific">Purpureocillium lilacinum</name>
    <name type="common">Paecilomyces lilacinus</name>
    <dbReference type="NCBI Taxonomy" id="33203"/>
    <lineage>
        <taxon>Eukaryota</taxon>
        <taxon>Fungi</taxon>
        <taxon>Dikarya</taxon>
        <taxon>Ascomycota</taxon>
        <taxon>Pezizomycotina</taxon>
        <taxon>Sordariomycetes</taxon>
        <taxon>Hypocreomycetidae</taxon>
        <taxon>Hypocreales</taxon>
        <taxon>Ophiocordycipitaceae</taxon>
        <taxon>Purpureocillium</taxon>
    </lineage>
</organism>
<evidence type="ECO:0000256" key="3">
    <source>
        <dbReference type="ARBA" id="ARBA00022989"/>
    </source>
</evidence>
<evidence type="ECO:0000256" key="4">
    <source>
        <dbReference type="ARBA" id="ARBA00023136"/>
    </source>
</evidence>
<name>A0A2U3EGB0_PURLI</name>